<protein>
    <recommendedName>
        <fullName evidence="4">Alpha/beta hydrolase fold-3 domain-containing protein</fullName>
    </recommendedName>
</protein>
<dbReference type="EMBL" id="LT934119">
    <property type="protein sequence ID" value="VAI18439.1"/>
    <property type="molecule type" value="Genomic_DNA"/>
</dbReference>
<feature type="compositionally biased region" description="Basic residues" evidence="1">
    <location>
        <begin position="54"/>
        <end position="74"/>
    </location>
</feature>
<dbReference type="AlphaFoldDB" id="A0A9R0WPQ3"/>
<feature type="compositionally biased region" description="Basic residues" evidence="1">
    <location>
        <begin position="1"/>
        <end position="15"/>
    </location>
</feature>
<feature type="region of interest" description="Disordered" evidence="1">
    <location>
        <begin position="98"/>
        <end position="131"/>
    </location>
</feature>
<dbReference type="InterPro" id="IPR029058">
    <property type="entry name" value="AB_hydrolase_fold"/>
</dbReference>
<proteinExistence type="predicted"/>
<sequence length="375" mass="42133">MRGRRRGCGTRRRAAGHQLIAPRSDNSRSSRSMDLSPTPWTSEFLHPLPPICPRHVRHGRRRRRGHPRRPRLHSRLQERPRRALPADRLRPALHRCGHRRLRKGHHHPPGSRRVGESLPPACPRRRPAGQAPRPRILPWWCLLPRLGVRRRRARPRQPARRAGRRDRRVGGVPPRAGAPRPRALRGRLGGAPVGGRARGRPGRGALADQPRGLRARPRRRRERRRQHRAPRRNACWRRGAGPRRGGELARADPSLLLRGRQLRVGRDGHGVARRAGAALAGGLPGDQWVRRPVDQPDGGESAQPGCKRALVCVGGKDAMRGRGRLYPEKLIGSGWQGEVEIWEADGQGHGFHLFRPTCAQAEAQVGVVAEFLGRR</sequence>
<dbReference type="Proteomes" id="UP000324705">
    <property type="component" value="Chromosome 5A"/>
</dbReference>
<feature type="compositionally biased region" description="Basic residues" evidence="1">
    <location>
        <begin position="151"/>
        <end position="167"/>
    </location>
</feature>
<feature type="region of interest" description="Disordered" evidence="1">
    <location>
        <begin position="151"/>
        <end position="248"/>
    </location>
</feature>
<dbReference type="SUPFAM" id="SSF53474">
    <property type="entry name" value="alpha/beta-Hydrolases"/>
    <property type="match status" value="1"/>
</dbReference>
<dbReference type="Gramene" id="TRITD5Av1G150350.1">
    <property type="protein sequence ID" value="TRITD5Av1G150350.1"/>
    <property type="gene ID" value="TRITD5Av1G150350"/>
</dbReference>
<evidence type="ECO:0000313" key="3">
    <source>
        <dbReference type="Proteomes" id="UP000324705"/>
    </source>
</evidence>
<evidence type="ECO:0000313" key="2">
    <source>
        <dbReference type="EMBL" id="VAI18439.1"/>
    </source>
</evidence>
<feature type="compositionally biased region" description="Low complexity" evidence="1">
    <location>
        <begin position="23"/>
        <end position="32"/>
    </location>
</feature>
<feature type="compositionally biased region" description="Basic residues" evidence="1">
    <location>
        <begin position="98"/>
        <end position="110"/>
    </location>
</feature>
<dbReference type="Gene3D" id="3.40.50.1820">
    <property type="entry name" value="alpha/beta hydrolase"/>
    <property type="match status" value="1"/>
</dbReference>
<organism evidence="2 3">
    <name type="scientific">Triticum turgidum subsp. durum</name>
    <name type="common">Durum wheat</name>
    <name type="synonym">Triticum durum</name>
    <dbReference type="NCBI Taxonomy" id="4567"/>
    <lineage>
        <taxon>Eukaryota</taxon>
        <taxon>Viridiplantae</taxon>
        <taxon>Streptophyta</taxon>
        <taxon>Embryophyta</taxon>
        <taxon>Tracheophyta</taxon>
        <taxon>Spermatophyta</taxon>
        <taxon>Magnoliopsida</taxon>
        <taxon>Liliopsida</taxon>
        <taxon>Poales</taxon>
        <taxon>Poaceae</taxon>
        <taxon>BOP clade</taxon>
        <taxon>Pooideae</taxon>
        <taxon>Triticodae</taxon>
        <taxon>Triticeae</taxon>
        <taxon>Triticinae</taxon>
        <taxon>Triticum</taxon>
    </lineage>
</organism>
<reference evidence="2 3" key="1">
    <citation type="submission" date="2017-09" db="EMBL/GenBank/DDBJ databases">
        <authorList>
            <consortium name="International Durum Wheat Genome Sequencing Consortium (IDWGSC)"/>
            <person name="Milanesi L."/>
        </authorList>
    </citation>
    <scope>NUCLEOTIDE SEQUENCE [LARGE SCALE GENOMIC DNA]</scope>
    <source>
        <strain evidence="3">cv. Svevo</strain>
    </source>
</reference>
<feature type="compositionally biased region" description="Low complexity" evidence="1">
    <location>
        <begin position="203"/>
        <end position="212"/>
    </location>
</feature>
<gene>
    <name evidence="2" type="ORF">TRITD_5Av1G150350</name>
</gene>
<name>A0A9R0WPQ3_TRITD</name>
<feature type="region of interest" description="Disordered" evidence="1">
    <location>
        <begin position="1"/>
        <end position="83"/>
    </location>
</feature>
<keyword evidence="3" id="KW-1185">Reference proteome</keyword>
<evidence type="ECO:0000256" key="1">
    <source>
        <dbReference type="SAM" id="MobiDB-lite"/>
    </source>
</evidence>
<feature type="compositionally biased region" description="Low complexity" evidence="1">
    <location>
        <begin position="170"/>
        <end position="181"/>
    </location>
</feature>
<feature type="compositionally biased region" description="Basic residues" evidence="1">
    <location>
        <begin position="213"/>
        <end position="235"/>
    </location>
</feature>
<evidence type="ECO:0008006" key="4">
    <source>
        <dbReference type="Google" id="ProtNLM"/>
    </source>
</evidence>
<accession>A0A9R0WPQ3</accession>